<dbReference type="PANTHER" id="PTHR22923">
    <property type="entry name" value="CEREBELLIN-RELATED"/>
    <property type="match status" value="1"/>
</dbReference>
<organism evidence="5 6">
    <name type="scientific">Mya arenaria</name>
    <name type="common">Soft-shell clam</name>
    <dbReference type="NCBI Taxonomy" id="6604"/>
    <lineage>
        <taxon>Eukaryota</taxon>
        <taxon>Metazoa</taxon>
        <taxon>Spiralia</taxon>
        <taxon>Lophotrochozoa</taxon>
        <taxon>Mollusca</taxon>
        <taxon>Bivalvia</taxon>
        <taxon>Autobranchia</taxon>
        <taxon>Heteroconchia</taxon>
        <taxon>Euheterodonta</taxon>
        <taxon>Imparidentia</taxon>
        <taxon>Neoheterodontei</taxon>
        <taxon>Myida</taxon>
        <taxon>Myoidea</taxon>
        <taxon>Myidae</taxon>
        <taxon>Mya</taxon>
    </lineage>
</organism>
<keyword evidence="3" id="KW-0732">Signal</keyword>
<proteinExistence type="predicted"/>
<dbReference type="PROSITE" id="PS50871">
    <property type="entry name" value="C1Q"/>
    <property type="match status" value="1"/>
</dbReference>
<evidence type="ECO:0000313" key="5">
    <source>
        <dbReference type="EMBL" id="WAR31312.1"/>
    </source>
</evidence>
<dbReference type="Pfam" id="PF00386">
    <property type="entry name" value="C1q"/>
    <property type="match status" value="1"/>
</dbReference>
<sequence length="150" mass="16190">MSSIRRLFKCPKSKHLPPVALIATLSSSFTTSTTSQTIVFNNVVTDVGGSYDPGTGVFAAPVEGLYVFSASVMVDLSTSANNAYIRISKNDSNIVTLYVNDIDGNFETGVRTVILSLQVGDTVKMTCDSSIAFRYFPVIINSVRGTQNIY</sequence>
<dbReference type="Gene3D" id="2.60.120.40">
    <property type="match status" value="1"/>
</dbReference>
<dbReference type="InterPro" id="IPR050822">
    <property type="entry name" value="Cerebellin_Synaptic_Org"/>
</dbReference>
<dbReference type="Proteomes" id="UP001164746">
    <property type="component" value="Chromosome 17"/>
</dbReference>
<accession>A0ABY7GA63</accession>
<dbReference type="SUPFAM" id="SSF49842">
    <property type="entry name" value="TNF-like"/>
    <property type="match status" value="1"/>
</dbReference>
<comment type="subcellular location">
    <subcellularLocation>
        <location evidence="1">Secreted</location>
    </subcellularLocation>
</comment>
<gene>
    <name evidence="5" type="ORF">MAR_033854</name>
</gene>
<dbReference type="PANTHER" id="PTHR22923:SF116">
    <property type="entry name" value="C1Q DOMAIN-CONTAINING PROTEIN"/>
    <property type="match status" value="1"/>
</dbReference>
<feature type="domain" description="C1q" evidence="4">
    <location>
        <begin position="14"/>
        <end position="150"/>
    </location>
</feature>
<keyword evidence="6" id="KW-1185">Reference proteome</keyword>
<evidence type="ECO:0000259" key="4">
    <source>
        <dbReference type="PROSITE" id="PS50871"/>
    </source>
</evidence>
<evidence type="ECO:0000256" key="2">
    <source>
        <dbReference type="ARBA" id="ARBA00022525"/>
    </source>
</evidence>
<dbReference type="SMART" id="SM00110">
    <property type="entry name" value="C1Q"/>
    <property type="match status" value="1"/>
</dbReference>
<evidence type="ECO:0000313" key="6">
    <source>
        <dbReference type="Proteomes" id="UP001164746"/>
    </source>
</evidence>
<name>A0ABY7GA63_MYAAR</name>
<protein>
    <submittedName>
        <fullName evidence="5">C1QT3-like protein</fullName>
    </submittedName>
</protein>
<evidence type="ECO:0000256" key="3">
    <source>
        <dbReference type="ARBA" id="ARBA00022729"/>
    </source>
</evidence>
<dbReference type="EMBL" id="CP111028">
    <property type="protein sequence ID" value="WAR31312.1"/>
    <property type="molecule type" value="Genomic_DNA"/>
</dbReference>
<keyword evidence="2" id="KW-0964">Secreted</keyword>
<dbReference type="InterPro" id="IPR008983">
    <property type="entry name" value="Tumour_necrosis_fac-like_dom"/>
</dbReference>
<dbReference type="InterPro" id="IPR001073">
    <property type="entry name" value="C1q_dom"/>
</dbReference>
<dbReference type="PRINTS" id="PR00007">
    <property type="entry name" value="COMPLEMNTC1Q"/>
</dbReference>
<reference evidence="5" key="1">
    <citation type="submission" date="2022-11" db="EMBL/GenBank/DDBJ databases">
        <title>Centuries of genome instability and evolution in soft-shell clam transmissible cancer (bioRxiv).</title>
        <authorList>
            <person name="Hart S.F.M."/>
            <person name="Yonemitsu M.A."/>
            <person name="Giersch R.M."/>
            <person name="Beal B.F."/>
            <person name="Arriagada G."/>
            <person name="Davis B.W."/>
            <person name="Ostrander E.A."/>
            <person name="Goff S.P."/>
            <person name="Metzger M.J."/>
        </authorList>
    </citation>
    <scope>NUCLEOTIDE SEQUENCE</scope>
    <source>
        <strain evidence="5">MELC-2E11</strain>
        <tissue evidence="5">Siphon/mantle</tissue>
    </source>
</reference>
<evidence type="ECO:0000256" key="1">
    <source>
        <dbReference type="ARBA" id="ARBA00004613"/>
    </source>
</evidence>